<comment type="caution">
    <text evidence="3">The sequence shown here is derived from an EMBL/GenBank/DDBJ whole genome shotgun (WGS) entry which is preliminary data.</text>
</comment>
<feature type="transmembrane region" description="Helical" evidence="2">
    <location>
        <begin position="420"/>
        <end position="440"/>
    </location>
</feature>
<keyword evidence="4" id="KW-1185">Reference proteome</keyword>
<keyword evidence="2" id="KW-0472">Membrane</keyword>
<feature type="transmembrane region" description="Helical" evidence="2">
    <location>
        <begin position="374"/>
        <end position="400"/>
    </location>
</feature>
<dbReference type="Proteomes" id="UP001201980">
    <property type="component" value="Unassembled WGS sequence"/>
</dbReference>
<proteinExistence type="predicted"/>
<organism evidence="3 4">
    <name type="scientific">Zalerion maritima</name>
    <dbReference type="NCBI Taxonomy" id="339359"/>
    <lineage>
        <taxon>Eukaryota</taxon>
        <taxon>Fungi</taxon>
        <taxon>Dikarya</taxon>
        <taxon>Ascomycota</taxon>
        <taxon>Pezizomycotina</taxon>
        <taxon>Sordariomycetes</taxon>
        <taxon>Lulworthiomycetidae</taxon>
        <taxon>Lulworthiales</taxon>
        <taxon>Lulworthiaceae</taxon>
        <taxon>Zalerion</taxon>
    </lineage>
</organism>
<dbReference type="EMBL" id="JAKWBI020000644">
    <property type="protein sequence ID" value="KAJ2893207.1"/>
    <property type="molecule type" value="Genomic_DNA"/>
</dbReference>
<gene>
    <name evidence="3" type="ORF">MKZ38_008913</name>
</gene>
<evidence type="ECO:0000256" key="1">
    <source>
        <dbReference type="SAM" id="MobiDB-lite"/>
    </source>
</evidence>
<reference evidence="3" key="1">
    <citation type="submission" date="2022-07" db="EMBL/GenBank/DDBJ databases">
        <title>Draft genome sequence of Zalerion maritima ATCC 34329, a (micro)plastics degrading marine fungus.</title>
        <authorList>
            <person name="Paco A."/>
            <person name="Goncalves M.F.M."/>
            <person name="Rocha-Santos T.A.P."/>
            <person name="Alves A."/>
        </authorList>
    </citation>
    <scope>NUCLEOTIDE SEQUENCE</scope>
    <source>
        <strain evidence="3">ATCC 34329</strain>
    </source>
</reference>
<keyword evidence="2" id="KW-0812">Transmembrane</keyword>
<accession>A0AAD5RGY4</accession>
<sequence length="481" mass="54028">MAPTPAAPPRGQHSVEVLQMNAVCYGQSAELASFLLDGSQLEGNTYKDASAIAETCDGSPLSIVKVATDGIGVTTADSAQPAISESAFWQNHFKRANGYFGYRTLYGNSGDVTGHYQGLSSSSASSAVTWIRFIIKQVLDKELPKGKDYLWRYINIFTQWLVDPTSPGKPKVRIVIFDTQDWIRDWLRDELSPLIPNDLGQLEESIADPYWFHAAILEKLVSIHDEAIWSIRDRIRSCEKKRPDPLAPKPDYPALHDDARHAIHMYETVELAEEEVEAIIEQHEFLMRKLERVPLPPGTAQSSTAAIRNWEPLHSRLRFCRNFLASLKARSRSNTERLRNEINLAFNTVAQHDSRMSVNLTKAASMDGSAMRTIAVVTLVFLPATFVAAIFSTGFFDFGFGDPDPGRGGGGPMRVSREFWVYWAFAAPLTAATILAWFVWHEHFLAPWDAWRLEPKDAREPARRPTAFTQRSSRSGLFLSR</sequence>
<protein>
    <submittedName>
        <fullName evidence="3">Uncharacterized protein</fullName>
    </submittedName>
</protein>
<evidence type="ECO:0000313" key="4">
    <source>
        <dbReference type="Proteomes" id="UP001201980"/>
    </source>
</evidence>
<evidence type="ECO:0000313" key="3">
    <source>
        <dbReference type="EMBL" id="KAJ2893207.1"/>
    </source>
</evidence>
<dbReference type="Gene3D" id="1.20.58.340">
    <property type="entry name" value="Magnesium transport protein CorA, transmembrane region"/>
    <property type="match status" value="1"/>
</dbReference>
<keyword evidence="2" id="KW-1133">Transmembrane helix</keyword>
<feature type="region of interest" description="Disordered" evidence="1">
    <location>
        <begin position="462"/>
        <end position="481"/>
    </location>
</feature>
<name>A0AAD5RGY4_9PEZI</name>
<evidence type="ECO:0000256" key="2">
    <source>
        <dbReference type="SAM" id="Phobius"/>
    </source>
</evidence>
<dbReference type="AlphaFoldDB" id="A0AAD5RGY4"/>